<dbReference type="Proteomes" id="UP000054560">
    <property type="component" value="Unassembled WGS sequence"/>
</dbReference>
<feature type="region of interest" description="Disordered" evidence="1">
    <location>
        <begin position="330"/>
        <end position="362"/>
    </location>
</feature>
<dbReference type="EMBL" id="KQ241647">
    <property type="protein sequence ID" value="KNC86535.1"/>
    <property type="molecule type" value="Genomic_DNA"/>
</dbReference>
<reference evidence="2 3" key="1">
    <citation type="submission" date="2011-02" db="EMBL/GenBank/DDBJ databases">
        <title>The Genome Sequence of Sphaeroforma arctica JP610.</title>
        <authorList>
            <consortium name="The Broad Institute Genome Sequencing Platform"/>
            <person name="Russ C."/>
            <person name="Cuomo C."/>
            <person name="Young S.K."/>
            <person name="Zeng Q."/>
            <person name="Gargeya S."/>
            <person name="Alvarado L."/>
            <person name="Berlin A."/>
            <person name="Chapman S.B."/>
            <person name="Chen Z."/>
            <person name="Freedman E."/>
            <person name="Gellesch M."/>
            <person name="Goldberg J."/>
            <person name="Griggs A."/>
            <person name="Gujja S."/>
            <person name="Heilman E."/>
            <person name="Heiman D."/>
            <person name="Howarth C."/>
            <person name="Mehta T."/>
            <person name="Neiman D."/>
            <person name="Pearson M."/>
            <person name="Roberts A."/>
            <person name="Saif S."/>
            <person name="Shea T."/>
            <person name="Shenoy N."/>
            <person name="Sisk P."/>
            <person name="Stolte C."/>
            <person name="Sykes S."/>
            <person name="White J."/>
            <person name="Yandava C."/>
            <person name="Burger G."/>
            <person name="Gray M.W."/>
            <person name="Holland P.W.H."/>
            <person name="King N."/>
            <person name="Lang F.B.F."/>
            <person name="Roger A.J."/>
            <person name="Ruiz-Trillo I."/>
            <person name="Haas B."/>
            <person name="Nusbaum C."/>
            <person name="Birren B."/>
        </authorList>
    </citation>
    <scope>NUCLEOTIDE SEQUENCE [LARGE SCALE GENOMIC DNA]</scope>
    <source>
        <strain evidence="2 3">JP610</strain>
    </source>
</reference>
<sequence length="866" mass="95204">MRPTNERERFLASLDNPLVRAYAFACFGNLIACYHSQPHTFDSTRSRDHKISNSTDCLCRVDTTEPGGKSKNASGAHRRSPTLNLVGAYSPAPVYSASSTDMTDAGHVYTEKARQADVVNVVQCGTMSGDVPVSSVCLPAHAHRNERVGVRAAVVTNHNHKCELSEGVCDIDTHAKITCACDPSPQAYAPQHAYPCTSPTTHTPSAGTCSGTNFELSPSRRQRLIDLDKDPSVLHNHIYNHTQPSHRLGVMYERLLEFFLSTDPQYSLISSGLQVFDAGTGLGRRGGKCTIGEFDFVYHDHHSDEIVHLESAIKYFMSCKECDLETSTGGDCSGESEHERSTSECACPGSAGQRMSGNPLDGSVIDNSGSVGACAHSETWNSEKLMKGGVDLPRDSTRPPAGQTSLTGERPSEFVYRWLGPGRKDSLERKLNLMLKKQIQLSMCAEAEGVFMQLTAEYSAPDGCDDIPSAHDQEHETAKSNSGYNDKHVRSTYLLSDDPEAKPLEDSIDLINRNPRASAPGHGIEPSRCAPTSGENVLCKTERNTHATPHSRPGQRVVSTETSSRGVQVPNSTNDIIQNQRTKPQSGDLSPEDPSYLLSRFPSTETPRTSYKHNSHGASTELSWSSSCAYSCREAKLSQCTRTRHQTQPHIHTYDTQHQTIQKRSLRPSTFRVTVFGELYTHYRLTKPPTNLCTGLATTSVSTSHSTIPAPVGTHPSHHRGVWFHLSEFGAAVGFNASRFGIVVGKQRWLCPGRDTDEYNWGDNGRLSEGLYDETVRSHAALYELLVQHLHPTDFPAMVIEYGEGSGSHSGEAECEYLDTATELETPCSGNGRSIGSRVEIQRMFIVCDSWPRPWPPNKRSTEHIR</sequence>
<evidence type="ECO:0000313" key="2">
    <source>
        <dbReference type="EMBL" id="KNC86535.1"/>
    </source>
</evidence>
<gene>
    <name evidence="2" type="ORF">SARC_01308</name>
</gene>
<organism evidence="2 3">
    <name type="scientific">Sphaeroforma arctica JP610</name>
    <dbReference type="NCBI Taxonomy" id="667725"/>
    <lineage>
        <taxon>Eukaryota</taxon>
        <taxon>Ichthyosporea</taxon>
        <taxon>Ichthyophonida</taxon>
        <taxon>Sphaeroforma</taxon>
    </lineage>
</organism>
<feature type="compositionally biased region" description="Polar residues" evidence="1">
    <location>
        <begin position="557"/>
        <end position="588"/>
    </location>
</feature>
<dbReference type="AlphaFoldDB" id="A0A0L0GC16"/>
<dbReference type="GeneID" id="25901812"/>
<evidence type="ECO:0000313" key="3">
    <source>
        <dbReference type="Proteomes" id="UP000054560"/>
    </source>
</evidence>
<feature type="region of interest" description="Disordered" evidence="1">
    <location>
        <begin position="512"/>
        <end position="595"/>
    </location>
</feature>
<dbReference type="Pfam" id="PF08907">
    <property type="entry name" value="DUF1853"/>
    <property type="match status" value="1"/>
</dbReference>
<dbReference type="RefSeq" id="XP_014160437.1">
    <property type="nucleotide sequence ID" value="XM_014304962.1"/>
</dbReference>
<keyword evidence="3" id="KW-1185">Reference proteome</keyword>
<feature type="region of interest" description="Disordered" evidence="1">
    <location>
        <begin position="601"/>
        <end position="620"/>
    </location>
</feature>
<evidence type="ECO:0000256" key="1">
    <source>
        <dbReference type="SAM" id="MobiDB-lite"/>
    </source>
</evidence>
<name>A0A0L0GC16_9EUKA</name>
<dbReference type="InterPro" id="IPR015003">
    <property type="entry name" value="DUF1853"/>
</dbReference>
<proteinExistence type="predicted"/>
<protein>
    <submittedName>
        <fullName evidence="2">Uncharacterized protein</fullName>
    </submittedName>
</protein>
<accession>A0A0L0GC16</accession>